<reference evidence="2 3" key="1">
    <citation type="submission" date="2019-07" db="EMBL/GenBank/DDBJ databases">
        <title>De Novo Assembly of kiwifruit Actinidia rufa.</title>
        <authorList>
            <person name="Sugita-Konishi S."/>
            <person name="Sato K."/>
            <person name="Mori E."/>
            <person name="Abe Y."/>
            <person name="Kisaki G."/>
            <person name="Hamano K."/>
            <person name="Suezawa K."/>
            <person name="Otani M."/>
            <person name="Fukuda T."/>
            <person name="Manabe T."/>
            <person name="Gomi K."/>
            <person name="Tabuchi M."/>
            <person name="Akimitsu K."/>
            <person name="Kataoka I."/>
        </authorList>
    </citation>
    <scope>NUCLEOTIDE SEQUENCE [LARGE SCALE GENOMIC DNA]</scope>
    <source>
        <strain evidence="3">cv. Fuchu</strain>
    </source>
</reference>
<keyword evidence="3" id="KW-1185">Reference proteome</keyword>
<evidence type="ECO:0000313" key="2">
    <source>
        <dbReference type="EMBL" id="GFY85257.1"/>
    </source>
</evidence>
<organism evidence="2 3">
    <name type="scientific">Actinidia rufa</name>
    <dbReference type="NCBI Taxonomy" id="165716"/>
    <lineage>
        <taxon>Eukaryota</taxon>
        <taxon>Viridiplantae</taxon>
        <taxon>Streptophyta</taxon>
        <taxon>Embryophyta</taxon>
        <taxon>Tracheophyta</taxon>
        <taxon>Spermatophyta</taxon>
        <taxon>Magnoliopsida</taxon>
        <taxon>eudicotyledons</taxon>
        <taxon>Gunneridae</taxon>
        <taxon>Pentapetalae</taxon>
        <taxon>asterids</taxon>
        <taxon>Ericales</taxon>
        <taxon>Actinidiaceae</taxon>
        <taxon>Actinidia</taxon>
    </lineage>
</organism>
<dbReference type="EMBL" id="BJWL01000003">
    <property type="protein sequence ID" value="GFY85257.1"/>
    <property type="molecule type" value="Genomic_DNA"/>
</dbReference>
<comment type="caution">
    <text evidence="2">The sequence shown here is derived from an EMBL/GenBank/DDBJ whole genome shotgun (WGS) entry which is preliminary data.</text>
</comment>
<proteinExistence type="predicted"/>
<gene>
    <name evidence="2" type="ORF">Acr_03g0020310</name>
</gene>
<sequence>MSVMEDKSSKKGIAIIDGRESHPEGEATCVDEKHPEHAEPGVIPERGEALIKDSIGMSVGTHPIELQASLRKCNRASKASLYMAGCETPGMTTRAHETPKSTCGSSIFSPGEAFWNEAIQVADGFFVTNDNLSIQVDGEISLEKIQCEYKEFKQFENCRVWEYAKQILDEGTSRVGGMEMNAFIGSPRKHGKSLDKGASPLPVKHFDFSSEDRNMDEDNIYPCSEDNKKGIMQKECAQQEQLPASCDVTERTLGVLIQDNDNITSTTHQIRKGIS</sequence>
<name>A0A7J0EHZ1_9ERIC</name>
<dbReference type="OrthoDB" id="2320933at2759"/>
<evidence type="ECO:0000313" key="3">
    <source>
        <dbReference type="Proteomes" id="UP000585474"/>
    </source>
</evidence>
<evidence type="ECO:0000256" key="1">
    <source>
        <dbReference type="SAM" id="MobiDB-lite"/>
    </source>
</evidence>
<protein>
    <submittedName>
        <fullName evidence="2">MUS308 and mammalian DNA polymerase-like protein</fullName>
    </submittedName>
</protein>
<feature type="compositionally biased region" description="Basic and acidic residues" evidence="1">
    <location>
        <begin position="17"/>
        <end position="40"/>
    </location>
</feature>
<accession>A0A7J0EHZ1</accession>
<dbReference type="AlphaFoldDB" id="A0A7J0EHZ1"/>
<dbReference type="Proteomes" id="UP000585474">
    <property type="component" value="Unassembled WGS sequence"/>
</dbReference>
<feature type="region of interest" description="Disordered" evidence="1">
    <location>
        <begin position="1"/>
        <end position="40"/>
    </location>
</feature>